<dbReference type="RefSeq" id="WP_135960330.1">
    <property type="nucleotide sequence ID" value="NZ_AQFR02000001.1"/>
</dbReference>
<evidence type="ECO:0000313" key="3">
    <source>
        <dbReference type="EMBL" id="TGY16908.1"/>
    </source>
</evidence>
<feature type="domain" description="Transcription regulator PadR C-terminal" evidence="2">
    <location>
        <begin position="100"/>
        <end position="173"/>
    </location>
</feature>
<dbReference type="AlphaFoldDB" id="A0A4S2BPK2"/>
<dbReference type="InterPro" id="IPR005149">
    <property type="entry name" value="Tscrpt_reg_PadR_N"/>
</dbReference>
<dbReference type="Proteomes" id="UP000309117">
    <property type="component" value="Unassembled WGS sequence"/>
</dbReference>
<comment type="caution">
    <text evidence="3">The sequence shown here is derived from an EMBL/GenBank/DDBJ whole genome shotgun (WGS) entry which is preliminary data.</text>
</comment>
<feature type="domain" description="Transcription regulator PadR N-terminal" evidence="1">
    <location>
        <begin position="11"/>
        <end position="83"/>
    </location>
</feature>
<gene>
    <name evidence="3" type="ORF">E5351_02655</name>
</gene>
<dbReference type="EMBL" id="SRYV01000003">
    <property type="protein sequence ID" value="TGY16908.1"/>
    <property type="molecule type" value="Genomic_DNA"/>
</dbReference>
<dbReference type="PANTHER" id="PTHR43252:SF6">
    <property type="entry name" value="NEGATIVE TRANSCRIPTION REGULATOR PADR"/>
    <property type="match status" value="1"/>
</dbReference>
<name>A0A4S2BPK2_9LACO</name>
<dbReference type="PANTHER" id="PTHR43252">
    <property type="entry name" value="TRANSCRIPTIONAL REGULATOR YQJI"/>
    <property type="match status" value="1"/>
</dbReference>
<organism evidence="3 4">
    <name type="scientific">Lactobacillus intestinalis</name>
    <dbReference type="NCBI Taxonomy" id="151781"/>
    <lineage>
        <taxon>Bacteria</taxon>
        <taxon>Bacillati</taxon>
        <taxon>Bacillota</taxon>
        <taxon>Bacilli</taxon>
        <taxon>Lactobacillales</taxon>
        <taxon>Lactobacillaceae</taxon>
        <taxon>Lactobacillus</taxon>
    </lineage>
</organism>
<dbReference type="SUPFAM" id="SSF46785">
    <property type="entry name" value="Winged helix' DNA-binding domain"/>
    <property type="match status" value="1"/>
</dbReference>
<dbReference type="Gene3D" id="1.10.10.10">
    <property type="entry name" value="Winged helix-like DNA-binding domain superfamily/Winged helix DNA-binding domain"/>
    <property type="match status" value="1"/>
</dbReference>
<dbReference type="Pfam" id="PF03551">
    <property type="entry name" value="PadR"/>
    <property type="match status" value="1"/>
</dbReference>
<dbReference type="Pfam" id="PF10400">
    <property type="entry name" value="Vir_act_alpha_C"/>
    <property type="match status" value="1"/>
</dbReference>
<accession>A0A4S2BPK2</accession>
<dbReference type="InterPro" id="IPR036388">
    <property type="entry name" value="WH-like_DNA-bd_sf"/>
</dbReference>
<dbReference type="Gene3D" id="6.10.140.190">
    <property type="match status" value="1"/>
</dbReference>
<reference evidence="3 4" key="1">
    <citation type="submission" date="2019-04" db="EMBL/GenBank/DDBJ databases">
        <title>Microbes associate with the intestines of laboratory mice.</title>
        <authorList>
            <person name="Navarre W."/>
            <person name="Wong E."/>
            <person name="Huang K."/>
            <person name="Tropini C."/>
            <person name="Ng K."/>
            <person name="Yu B."/>
        </authorList>
    </citation>
    <scope>NUCLEOTIDE SEQUENCE [LARGE SCALE GENOMIC DNA]</scope>
    <source>
        <strain evidence="3 4">NM61_E11</strain>
    </source>
</reference>
<protein>
    <submittedName>
        <fullName evidence="3">PadR family transcriptional regulator</fullName>
    </submittedName>
</protein>
<dbReference type="InterPro" id="IPR036390">
    <property type="entry name" value="WH_DNA-bd_sf"/>
</dbReference>
<evidence type="ECO:0000259" key="1">
    <source>
        <dbReference type="Pfam" id="PF03551"/>
    </source>
</evidence>
<evidence type="ECO:0000259" key="2">
    <source>
        <dbReference type="Pfam" id="PF10400"/>
    </source>
</evidence>
<dbReference type="InterPro" id="IPR018309">
    <property type="entry name" value="Tscrpt_reg_PadR_C"/>
</dbReference>
<sequence length="177" mass="20670">MPKRRVLPFIILGIIESHPNLTGKEITQEFTTEIGDFWKASHSQIYPELKRMLADGWIQMNVDSNNAKEKFYTITSKGANVLSNWLDISVDSLPIHEDLFSLKLFFINKQNDPRIKKLFTRQIELLSESLLYLKSREKNLFSTQNQIDQNYGHYLILSRAISRTEGQLKWLKENAPK</sequence>
<evidence type="ECO:0000313" key="4">
    <source>
        <dbReference type="Proteomes" id="UP000309117"/>
    </source>
</evidence>
<proteinExistence type="predicted"/>